<evidence type="ECO:0000313" key="2">
    <source>
        <dbReference type="Proteomes" id="UP001476798"/>
    </source>
</evidence>
<protein>
    <recommendedName>
        <fullName evidence="3">Taste receptor type 1 member 1</fullName>
    </recommendedName>
</protein>
<accession>A0ABV0PZY2</accession>
<feature type="non-terminal residue" evidence="1">
    <location>
        <position position="1"/>
    </location>
</feature>
<evidence type="ECO:0000313" key="1">
    <source>
        <dbReference type="EMBL" id="MEQ2189091.1"/>
    </source>
</evidence>
<organism evidence="1 2">
    <name type="scientific">Goodea atripinnis</name>
    <dbReference type="NCBI Taxonomy" id="208336"/>
    <lineage>
        <taxon>Eukaryota</taxon>
        <taxon>Metazoa</taxon>
        <taxon>Chordata</taxon>
        <taxon>Craniata</taxon>
        <taxon>Vertebrata</taxon>
        <taxon>Euteleostomi</taxon>
        <taxon>Actinopterygii</taxon>
        <taxon>Neopterygii</taxon>
        <taxon>Teleostei</taxon>
        <taxon>Neoteleostei</taxon>
        <taxon>Acanthomorphata</taxon>
        <taxon>Ovalentaria</taxon>
        <taxon>Atherinomorphae</taxon>
        <taxon>Cyprinodontiformes</taxon>
        <taxon>Goodeidae</taxon>
        <taxon>Goodea</taxon>
    </lineage>
</organism>
<keyword evidence="2" id="KW-1185">Reference proteome</keyword>
<sequence length="97" mass="11099">VILCYKLNFVLCSDSDTWQCLDNCGAETQTLSLSVVEEVSCEWCQREGAMTHLLRTTLDFKLCESSTFAPFPLAPFGPTRLHSLCKCFHYCFFRTSR</sequence>
<name>A0ABV0PZY2_9TELE</name>
<comment type="caution">
    <text evidence="1">The sequence shown here is derived from an EMBL/GenBank/DDBJ whole genome shotgun (WGS) entry which is preliminary data.</text>
</comment>
<dbReference type="EMBL" id="JAHRIO010092087">
    <property type="protein sequence ID" value="MEQ2189091.1"/>
    <property type="molecule type" value="Genomic_DNA"/>
</dbReference>
<reference evidence="1 2" key="1">
    <citation type="submission" date="2021-06" db="EMBL/GenBank/DDBJ databases">
        <authorList>
            <person name="Palmer J.M."/>
        </authorList>
    </citation>
    <scope>NUCLEOTIDE SEQUENCE [LARGE SCALE GENOMIC DNA]</scope>
    <source>
        <strain evidence="1 2">GA_2019</strain>
        <tissue evidence="1">Muscle</tissue>
    </source>
</reference>
<proteinExistence type="predicted"/>
<evidence type="ECO:0008006" key="3">
    <source>
        <dbReference type="Google" id="ProtNLM"/>
    </source>
</evidence>
<dbReference type="Proteomes" id="UP001476798">
    <property type="component" value="Unassembled WGS sequence"/>
</dbReference>
<gene>
    <name evidence="1" type="ORF">GOODEAATRI_021634</name>
</gene>